<sequence length="679" mass="74603">MPSLFRRPGDSSSSDSSSEGANEDTNAPPEDLNLLSRIKTIDSAQSERQVPGSRPAISRNNSQFRDLILHSLLEDKALREAAEHLGKDRSAPEVQELAQTTYRALCQQLSGQYEVDKKYASDEMRAHRAAAQEGIDALTRSHLPQLAAQAVGETNALMSHPGAARNISGLENVLSSIPPLLELPLQGYPGIHSDRYAREFVEIATIGRGGYGKVYKVKHKLDDSFYAIKRIMVSPARLQKIKEHGPKEMESMLNEVRALARFDHSNVVRYHNAWLEFISGQMDVSAPPTAFVRIDRLLENGFTRPDSVRGVDKLPSNFNNLCFEDSLSDEGLKEGLDVVFETSDRGGGQDDTSYGPQSASSNDARMTEQRRSRCISNATIETMSSSRSQMSTIHGFGEEIDEDVEVIPRSYQPVPQDTSSDFSPSMLSHSDIPGHLISTRASGPILTLNVQMSLYDTNLGEFLSVEQNSLAALSNPTSVQIRHCFHPHVSLDLLTKVLAGVEYLHAEGVVHRDLKPANIFLSLSASNIAPSGSVDLASCHDCPTRTSLHINPRIGDFGLVAALGDGCLTSDTAKKPVGTELYRPESVVRVNEKLDVFALGIIGFEMLWRCGTRMERIDAIMRLRRGELPSGFADVVGGGVPEIIQGMVCTDDNGRWSCEKVKTELWNAMEGLRQQQVGF</sequence>
<dbReference type="EMBL" id="MU003503">
    <property type="protein sequence ID" value="KAF2471985.1"/>
    <property type="molecule type" value="Genomic_DNA"/>
</dbReference>
<keyword evidence="2" id="KW-1185">Reference proteome</keyword>
<keyword evidence="1" id="KW-0648">Protein biosynthesis</keyword>
<proteinExistence type="predicted"/>
<evidence type="ECO:0000313" key="2">
    <source>
        <dbReference type="Proteomes" id="UP000799755"/>
    </source>
</evidence>
<keyword evidence="1" id="KW-0396">Initiation factor</keyword>
<accession>A0ACB6QZL6</accession>
<name>A0ACB6QZL6_9PLEO</name>
<evidence type="ECO:0000313" key="1">
    <source>
        <dbReference type="EMBL" id="KAF2471985.1"/>
    </source>
</evidence>
<keyword evidence="1" id="KW-0808">Transferase</keyword>
<keyword evidence="1" id="KW-0418">Kinase</keyword>
<gene>
    <name evidence="1" type="ORF">BDR25DRAFT_333447</name>
</gene>
<reference evidence="1" key="1">
    <citation type="journal article" date="2020" name="Stud. Mycol.">
        <title>101 Dothideomycetes genomes: a test case for predicting lifestyles and emergence of pathogens.</title>
        <authorList>
            <person name="Haridas S."/>
            <person name="Albert R."/>
            <person name="Binder M."/>
            <person name="Bloem J."/>
            <person name="Labutti K."/>
            <person name="Salamov A."/>
            <person name="Andreopoulos B."/>
            <person name="Baker S."/>
            <person name="Barry K."/>
            <person name="Bills G."/>
            <person name="Bluhm B."/>
            <person name="Cannon C."/>
            <person name="Castanera R."/>
            <person name="Culley D."/>
            <person name="Daum C."/>
            <person name="Ezra D."/>
            <person name="Gonzalez J."/>
            <person name="Henrissat B."/>
            <person name="Kuo A."/>
            <person name="Liang C."/>
            <person name="Lipzen A."/>
            <person name="Lutzoni F."/>
            <person name="Magnuson J."/>
            <person name="Mondo S."/>
            <person name="Nolan M."/>
            <person name="Ohm R."/>
            <person name="Pangilinan J."/>
            <person name="Park H.-J."/>
            <person name="Ramirez L."/>
            <person name="Alfaro M."/>
            <person name="Sun H."/>
            <person name="Tritt A."/>
            <person name="Yoshinaga Y."/>
            <person name="Zwiers L.-H."/>
            <person name="Turgeon B."/>
            <person name="Goodwin S."/>
            <person name="Spatafora J."/>
            <person name="Crous P."/>
            <person name="Grigoriev I."/>
        </authorList>
    </citation>
    <scope>NUCLEOTIDE SEQUENCE</scope>
    <source>
        <strain evidence="1">ATCC 200398</strain>
    </source>
</reference>
<protein>
    <submittedName>
        <fullName evidence="1">Eukaryotic translation initiation factor 2-alpha kinase 2</fullName>
    </submittedName>
</protein>
<organism evidence="1 2">
    <name type="scientific">Lindgomyces ingoldianus</name>
    <dbReference type="NCBI Taxonomy" id="673940"/>
    <lineage>
        <taxon>Eukaryota</taxon>
        <taxon>Fungi</taxon>
        <taxon>Dikarya</taxon>
        <taxon>Ascomycota</taxon>
        <taxon>Pezizomycotina</taxon>
        <taxon>Dothideomycetes</taxon>
        <taxon>Pleosporomycetidae</taxon>
        <taxon>Pleosporales</taxon>
        <taxon>Lindgomycetaceae</taxon>
        <taxon>Lindgomyces</taxon>
    </lineage>
</organism>
<dbReference type="Proteomes" id="UP000799755">
    <property type="component" value="Unassembled WGS sequence"/>
</dbReference>
<comment type="caution">
    <text evidence="1">The sequence shown here is derived from an EMBL/GenBank/DDBJ whole genome shotgun (WGS) entry which is preliminary data.</text>
</comment>